<comment type="caution">
    <text evidence="1">The sequence shown here is derived from an EMBL/GenBank/DDBJ whole genome shotgun (WGS) entry which is preliminary data.</text>
</comment>
<keyword evidence="2" id="KW-1185">Reference proteome</keyword>
<dbReference type="AlphaFoldDB" id="A0A917T549"/>
<accession>A0A917T549</accession>
<dbReference type="Proteomes" id="UP000642070">
    <property type="component" value="Unassembled WGS sequence"/>
</dbReference>
<evidence type="ECO:0000313" key="1">
    <source>
        <dbReference type="EMBL" id="GGM09427.1"/>
    </source>
</evidence>
<gene>
    <name evidence="1" type="ORF">GCM10007977_008200</name>
</gene>
<dbReference type="EMBL" id="BMPI01000003">
    <property type="protein sequence ID" value="GGM09427.1"/>
    <property type="molecule type" value="Genomic_DNA"/>
</dbReference>
<protein>
    <submittedName>
        <fullName evidence="1">Uncharacterized protein</fullName>
    </submittedName>
</protein>
<organism evidence="1 2">
    <name type="scientific">Dactylosporangium sucinum</name>
    <dbReference type="NCBI Taxonomy" id="1424081"/>
    <lineage>
        <taxon>Bacteria</taxon>
        <taxon>Bacillati</taxon>
        <taxon>Actinomycetota</taxon>
        <taxon>Actinomycetes</taxon>
        <taxon>Micromonosporales</taxon>
        <taxon>Micromonosporaceae</taxon>
        <taxon>Dactylosporangium</taxon>
    </lineage>
</organism>
<sequence length="167" mass="17571">MLKPLPSRLPCTDSVWVRVCQAASFGSFSLIWSMLRALPRSICAHCGKLLLALSQYVAWLPSLMLPMPLAPLVLLDVAGRPLERFGPPAACAGTACAVIATRAATASADSTLRVTCLFLIGFLCLVLRAGCGGWQVAALAVAACGNGDRLAVRSASRQVLLWSSCGR</sequence>
<reference evidence="1" key="2">
    <citation type="submission" date="2020-09" db="EMBL/GenBank/DDBJ databases">
        <authorList>
            <person name="Sun Q."/>
            <person name="Ohkuma M."/>
        </authorList>
    </citation>
    <scope>NUCLEOTIDE SEQUENCE</scope>
    <source>
        <strain evidence="1">JCM 19831</strain>
    </source>
</reference>
<evidence type="ECO:0000313" key="2">
    <source>
        <dbReference type="Proteomes" id="UP000642070"/>
    </source>
</evidence>
<proteinExistence type="predicted"/>
<reference evidence="1" key="1">
    <citation type="journal article" date="2014" name="Int. J. Syst. Evol. Microbiol.">
        <title>Complete genome sequence of Corynebacterium casei LMG S-19264T (=DSM 44701T), isolated from a smear-ripened cheese.</title>
        <authorList>
            <consortium name="US DOE Joint Genome Institute (JGI-PGF)"/>
            <person name="Walter F."/>
            <person name="Albersmeier A."/>
            <person name="Kalinowski J."/>
            <person name="Ruckert C."/>
        </authorList>
    </citation>
    <scope>NUCLEOTIDE SEQUENCE</scope>
    <source>
        <strain evidence="1">JCM 19831</strain>
    </source>
</reference>
<name>A0A917T549_9ACTN</name>